<dbReference type="Proteomes" id="UP001164305">
    <property type="component" value="Chromosome"/>
</dbReference>
<accession>A0ABY6G4Y2</accession>
<keyword evidence="9" id="KW-1185">Reference proteome</keyword>
<feature type="transmembrane region" description="Helical" evidence="6">
    <location>
        <begin position="122"/>
        <end position="144"/>
    </location>
</feature>
<evidence type="ECO:0000256" key="1">
    <source>
        <dbReference type="ARBA" id="ARBA00004651"/>
    </source>
</evidence>
<evidence type="ECO:0000256" key="4">
    <source>
        <dbReference type="ARBA" id="ARBA00022989"/>
    </source>
</evidence>
<feature type="transmembrane region" description="Helical" evidence="6">
    <location>
        <begin position="319"/>
        <end position="340"/>
    </location>
</feature>
<dbReference type="EMBL" id="CP107020">
    <property type="protein sequence ID" value="UYG18009.1"/>
    <property type="molecule type" value="Genomic_DNA"/>
</dbReference>
<feature type="transmembrane region" description="Helical" evidence="6">
    <location>
        <begin position="63"/>
        <end position="90"/>
    </location>
</feature>
<organism evidence="8 9">
    <name type="scientific">Brachybacterium huguangmaarense</name>
    <dbReference type="NCBI Taxonomy" id="1652028"/>
    <lineage>
        <taxon>Bacteria</taxon>
        <taxon>Bacillati</taxon>
        <taxon>Actinomycetota</taxon>
        <taxon>Actinomycetes</taxon>
        <taxon>Micrococcales</taxon>
        <taxon>Dermabacteraceae</taxon>
        <taxon>Brachybacterium</taxon>
    </lineage>
</organism>
<proteinExistence type="predicted"/>
<evidence type="ECO:0000313" key="8">
    <source>
        <dbReference type="EMBL" id="UYG18009.1"/>
    </source>
</evidence>
<dbReference type="InterPro" id="IPR003838">
    <property type="entry name" value="ABC3_permease_C"/>
</dbReference>
<feature type="transmembrane region" description="Helical" evidence="6">
    <location>
        <begin position="413"/>
        <end position="436"/>
    </location>
</feature>
<feature type="transmembrane region" description="Helical" evidence="6">
    <location>
        <begin position="12"/>
        <end position="43"/>
    </location>
</feature>
<evidence type="ECO:0000313" key="9">
    <source>
        <dbReference type="Proteomes" id="UP001164305"/>
    </source>
</evidence>
<feature type="domain" description="ABC3 transporter permease C-terminal" evidence="7">
    <location>
        <begin position="73"/>
        <end position="185"/>
    </location>
</feature>
<gene>
    <name evidence="8" type="ORF">BRM3_06225</name>
</gene>
<feature type="transmembrane region" description="Helical" evidence="6">
    <location>
        <begin position="164"/>
        <end position="194"/>
    </location>
</feature>
<protein>
    <submittedName>
        <fullName evidence="8">Permease</fullName>
    </submittedName>
</protein>
<dbReference type="RefSeq" id="WP_263595215.1">
    <property type="nucleotide sequence ID" value="NZ_CP107020.1"/>
</dbReference>
<feature type="transmembrane region" description="Helical" evidence="6">
    <location>
        <begin position="287"/>
        <end position="307"/>
    </location>
</feature>
<keyword evidence="5 6" id="KW-0472">Membrane</keyword>
<feature type="transmembrane region" description="Helical" evidence="6">
    <location>
        <begin position="206"/>
        <end position="227"/>
    </location>
</feature>
<keyword evidence="2" id="KW-1003">Cell membrane</keyword>
<feature type="transmembrane region" description="Helical" evidence="6">
    <location>
        <begin position="233"/>
        <end position="260"/>
    </location>
</feature>
<name>A0ABY6G4Y2_9MICO</name>
<keyword evidence="3 6" id="KW-0812">Transmembrane</keyword>
<reference evidence="8" key="1">
    <citation type="submission" date="2022-10" db="EMBL/GenBank/DDBJ databases">
        <title>Whole-Genome Sequencing of Brachybacterium huguangmaarense BRM-3, Isolated from Betula schmidtii.</title>
        <authorList>
            <person name="Haam D."/>
        </authorList>
    </citation>
    <scope>NUCLEOTIDE SEQUENCE</scope>
    <source>
        <strain evidence="8">BRM-3</strain>
    </source>
</reference>
<keyword evidence="4 6" id="KW-1133">Transmembrane helix</keyword>
<dbReference type="Pfam" id="PF02687">
    <property type="entry name" value="FtsX"/>
    <property type="match status" value="1"/>
</dbReference>
<evidence type="ECO:0000256" key="5">
    <source>
        <dbReference type="ARBA" id="ARBA00023136"/>
    </source>
</evidence>
<evidence type="ECO:0000259" key="7">
    <source>
        <dbReference type="Pfam" id="PF02687"/>
    </source>
</evidence>
<evidence type="ECO:0000256" key="2">
    <source>
        <dbReference type="ARBA" id="ARBA00022475"/>
    </source>
</evidence>
<comment type="subcellular location">
    <subcellularLocation>
        <location evidence="1">Cell membrane</location>
        <topology evidence="1">Multi-pass membrane protein</topology>
    </subcellularLocation>
</comment>
<evidence type="ECO:0000256" key="3">
    <source>
        <dbReference type="ARBA" id="ARBA00022692"/>
    </source>
</evidence>
<evidence type="ECO:0000256" key="6">
    <source>
        <dbReference type="SAM" id="Phobius"/>
    </source>
</evidence>
<sequence length="444" mass="44705">MIPLLLRRRGSVSEALAVIAFTASSAILATVVGGVVAFAHRAHLLPGDTPLPDGAGLSDEQQLAASLVVCAVVAGALLVPSAVSLGASAAKLSLVRRARSLATIRLVGGTTGQVGSIAVLDVAVQALVGAVLGIGVHLAVTPVLTRLDFGMTPFTASELMLPVWAYPVLVLVLVALAAASGAISLVGVAISPLGVARESRTVRVSLLRGGLWVLMLVAFVVVSRMSFHDTGVAMAVIAVFMMIVVAGVDVVGPLVVWLAAKAVGATAPWPSWLVGARRLAADPKSGWRTVSGITFGLVVAGMLTLLAVVGDSSGDADQFASALMTGGYLTLGIATVLAAVSTGVTQAARVIDQADTYRAQHIGGATVAQLHRARAAEVVLPVALSSIVATTSALVLLSPVLGSMSTSVIPVVLYVAAAICAYALVGVAVAASAPLVRRAALSAR</sequence>
<feature type="transmembrane region" description="Helical" evidence="6">
    <location>
        <begin position="378"/>
        <end position="401"/>
    </location>
</feature>